<dbReference type="AlphaFoldDB" id="A0A2K8KXJ0"/>
<dbReference type="PRINTS" id="PR00799">
    <property type="entry name" value="TRANSAMINASE"/>
</dbReference>
<dbReference type="PANTHER" id="PTHR11879">
    <property type="entry name" value="ASPARTATE AMINOTRANSFERASE"/>
    <property type="match status" value="1"/>
</dbReference>
<organism evidence="9 10">
    <name type="scientific">Reinekea forsetii</name>
    <dbReference type="NCBI Taxonomy" id="1336806"/>
    <lineage>
        <taxon>Bacteria</taxon>
        <taxon>Pseudomonadati</taxon>
        <taxon>Pseudomonadota</taxon>
        <taxon>Gammaproteobacteria</taxon>
        <taxon>Oceanospirillales</taxon>
        <taxon>Saccharospirillaceae</taxon>
        <taxon>Reinekea</taxon>
    </lineage>
</organism>
<proteinExistence type="inferred from homology"/>
<comment type="cofactor">
    <cofactor evidence="1 7">
        <name>pyridoxal 5'-phosphate</name>
        <dbReference type="ChEBI" id="CHEBI:597326"/>
    </cofactor>
</comment>
<dbReference type="SUPFAM" id="SSF53383">
    <property type="entry name" value="PLP-dependent transferases"/>
    <property type="match status" value="1"/>
</dbReference>
<dbReference type="GO" id="GO:0004838">
    <property type="term" value="F:L-tyrosine-2-oxoglutarate transaminase activity"/>
    <property type="evidence" value="ECO:0007669"/>
    <property type="project" value="TreeGrafter"/>
</dbReference>
<dbReference type="GO" id="GO:0005829">
    <property type="term" value="C:cytosol"/>
    <property type="evidence" value="ECO:0007669"/>
    <property type="project" value="TreeGrafter"/>
</dbReference>
<dbReference type="EC" id="2.6.1.-" evidence="7"/>
<evidence type="ECO:0000313" key="9">
    <source>
        <dbReference type="EMBL" id="ATX77316.1"/>
    </source>
</evidence>
<keyword evidence="4 7" id="KW-0032">Aminotransferase</keyword>
<dbReference type="Pfam" id="PF00155">
    <property type="entry name" value="Aminotran_1_2"/>
    <property type="match status" value="1"/>
</dbReference>
<evidence type="ECO:0000256" key="3">
    <source>
        <dbReference type="ARBA" id="ARBA00011738"/>
    </source>
</evidence>
<dbReference type="GO" id="GO:0004069">
    <property type="term" value="F:L-aspartate:2-oxoglutarate aminotransferase activity"/>
    <property type="evidence" value="ECO:0007669"/>
    <property type="project" value="TreeGrafter"/>
</dbReference>
<accession>A0A2K8KXJ0</accession>
<dbReference type="GO" id="GO:0033585">
    <property type="term" value="P:L-phenylalanine biosynthetic process from chorismate via phenylpyruvate"/>
    <property type="evidence" value="ECO:0007669"/>
    <property type="project" value="TreeGrafter"/>
</dbReference>
<comment type="similarity">
    <text evidence="2 7">Belongs to the class-I pyridoxal-phosphate-dependent aminotransferase family.</text>
</comment>
<evidence type="ECO:0000256" key="6">
    <source>
        <dbReference type="ARBA" id="ARBA00022898"/>
    </source>
</evidence>
<dbReference type="FunFam" id="3.40.640.10:FF:000015">
    <property type="entry name" value="Aspartate aminotransferase"/>
    <property type="match status" value="1"/>
</dbReference>
<dbReference type="PANTHER" id="PTHR11879:SF22">
    <property type="entry name" value="ASPARTATE AMINOTRANSFERASE, MITOCHONDRIAL"/>
    <property type="match status" value="1"/>
</dbReference>
<dbReference type="InterPro" id="IPR000796">
    <property type="entry name" value="Asp_trans"/>
</dbReference>
<dbReference type="KEGG" id="rfo:REIFOR_02183"/>
<comment type="subunit">
    <text evidence="3">Homodimer.</text>
</comment>
<dbReference type="PROSITE" id="PS00105">
    <property type="entry name" value="AA_TRANSFER_CLASS_1"/>
    <property type="match status" value="1"/>
</dbReference>
<feature type="domain" description="Aminotransferase class I/classII large" evidence="8">
    <location>
        <begin position="27"/>
        <end position="392"/>
    </location>
</feature>
<dbReference type="FunFam" id="3.90.1150.10:FF:000001">
    <property type="entry name" value="Aspartate aminotransferase"/>
    <property type="match status" value="1"/>
</dbReference>
<dbReference type="EMBL" id="CP011797">
    <property type="protein sequence ID" value="ATX77316.1"/>
    <property type="molecule type" value="Genomic_DNA"/>
</dbReference>
<sequence length="396" mass="43633">MFERVSKAPADPILGLTDTFNADPRPEKVNLGVGVFRNEDGLTPILKTVKIAEQRLLDSETTKSYLAISGDAEYGRQVQLLLFAPEHNIISNQLARTAQTPGGTGALRVAADFVARQLDVETIWVSNPTWGNHNSIFASANLSVKSYRYYDAETQSLDFAGMLEDLQQVRSNDVVVFHGCCHNPTGIDPTVEQWQQLASLAEKVGFIVLFDFAYQGFAVGVDEDAAGLRIFAEKVPELLVASSFSKNFGLYNERVGAFTLVASNRTVADDAFSQVKSIIRSNYSNPPAHGAKIVAAVLADPVLKQQWIDEVREMREHIWTLRLLLVEKLHALGVDRDFSFITTQKGMFSFTGLKPAQVTRLREEFAIYMVGTGRINVAGLSSKNIDSVCRAIATVL</sequence>
<name>A0A2K8KXJ0_9GAMM</name>
<evidence type="ECO:0000256" key="1">
    <source>
        <dbReference type="ARBA" id="ARBA00001933"/>
    </source>
</evidence>
<dbReference type="GO" id="GO:0042802">
    <property type="term" value="F:identical protein binding"/>
    <property type="evidence" value="ECO:0007669"/>
    <property type="project" value="TreeGrafter"/>
</dbReference>
<reference evidence="9 10" key="1">
    <citation type="journal article" date="2017" name="Environ. Microbiol.">
        <title>Genomic and physiological analyses of 'Reinekea forsetii' reveal a versatile opportunistic lifestyle during spring algae blooms.</title>
        <authorList>
            <person name="Avci B."/>
            <person name="Hahnke R.L."/>
            <person name="Chafee M."/>
            <person name="Fischer T."/>
            <person name="Gruber-Vodicka H."/>
            <person name="Tegetmeyer H.E."/>
            <person name="Harder J."/>
            <person name="Fuchs B.M."/>
            <person name="Amann R.I."/>
            <person name="Teeling H."/>
        </authorList>
    </citation>
    <scope>NUCLEOTIDE SEQUENCE [LARGE SCALE GENOMIC DNA]</scope>
    <source>
        <strain evidence="9 10">Hel1_31_D35</strain>
    </source>
</reference>
<dbReference type="NCBIfam" id="NF006719">
    <property type="entry name" value="PRK09257.1"/>
    <property type="match status" value="1"/>
</dbReference>
<dbReference type="OrthoDB" id="9766445at2"/>
<dbReference type="InterPro" id="IPR015424">
    <property type="entry name" value="PyrdxlP-dep_Trfase"/>
</dbReference>
<evidence type="ECO:0000256" key="2">
    <source>
        <dbReference type="ARBA" id="ARBA00007441"/>
    </source>
</evidence>
<dbReference type="InterPro" id="IPR004838">
    <property type="entry name" value="NHTrfase_class1_PyrdxlP-BS"/>
</dbReference>
<dbReference type="CDD" id="cd00609">
    <property type="entry name" value="AAT_like"/>
    <property type="match status" value="1"/>
</dbReference>
<protein>
    <recommendedName>
        <fullName evidence="7">Aminotransferase</fullName>
        <ecNumber evidence="7">2.6.1.-</ecNumber>
    </recommendedName>
</protein>
<keyword evidence="10" id="KW-1185">Reference proteome</keyword>
<dbReference type="InterPro" id="IPR015421">
    <property type="entry name" value="PyrdxlP-dep_Trfase_major"/>
</dbReference>
<dbReference type="InterPro" id="IPR015422">
    <property type="entry name" value="PyrdxlP-dep_Trfase_small"/>
</dbReference>
<keyword evidence="5 7" id="KW-0808">Transferase</keyword>
<gene>
    <name evidence="9" type="ORF">REIFOR_02183</name>
</gene>
<dbReference type="Proteomes" id="UP000229757">
    <property type="component" value="Chromosome"/>
</dbReference>
<evidence type="ECO:0000256" key="4">
    <source>
        <dbReference type="ARBA" id="ARBA00022576"/>
    </source>
</evidence>
<evidence type="ECO:0000313" key="10">
    <source>
        <dbReference type="Proteomes" id="UP000229757"/>
    </source>
</evidence>
<evidence type="ECO:0000259" key="8">
    <source>
        <dbReference type="Pfam" id="PF00155"/>
    </source>
</evidence>
<evidence type="ECO:0000256" key="5">
    <source>
        <dbReference type="ARBA" id="ARBA00022679"/>
    </source>
</evidence>
<dbReference type="GO" id="GO:0030170">
    <property type="term" value="F:pyridoxal phosphate binding"/>
    <property type="evidence" value="ECO:0007669"/>
    <property type="project" value="InterPro"/>
</dbReference>
<dbReference type="Gene3D" id="3.40.640.10">
    <property type="entry name" value="Type I PLP-dependent aspartate aminotransferase-like (Major domain)"/>
    <property type="match status" value="1"/>
</dbReference>
<dbReference type="RefSeq" id="WP_100257587.1">
    <property type="nucleotide sequence ID" value="NZ_CP011797.1"/>
</dbReference>
<keyword evidence="6" id="KW-0663">Pyridoxal phosphate</keyword>
<evidence type="ECO:0000256" key="7">
    <source>
        <dbReference type="RuleBase" id="RU000481"/>
    </source>
</evidence>
<dbReference type="InterPro" id="IPR004839">
    <property type="entry name" value="Aminotransferase_I/II_large"/>
</dbReference>
<dbReference type="Gene3D" id="3.90.1150.10">
    <property type="entry name" value="Aspartate Aminotransferase, domain 1"/>
    <property type="match status" value="1"/>
</dbReference>